<proteinExistence type="predicted"/>
<dbReference type="OrthoDB" id="7010570at2"/>
<dbReference type="Proteomes" id="UP000414136">
    <property type="component" value="Unassembled WGS sequence"/>
</dbReference>
<dbReference type="Pfam" id="PF15976">
    <property type="entry name" value="CooC_C"/>
    <property type="match status" value="1"/>
</dbReference>
<dbReference type="Pfam" id="PF16967">
    <property type="entry name" value="TcfC"/>
    <property type="match status" value="1"/>
</dbReference>
<sequence length="1011" mass="107887">MPGDAFGGVIRMPFNYPRETAGTPVGVPAAVNRSIMLTLRHVRPICLICPLWLLWLIAGQSAVWARTMSSVSGVPPGFEDIARGQVEHLDIRWLGRSLGIFPVFVRPDEVHLETPEAVVRAIGARMALREQRAPSPVPASDAATVTPQQLVEALARPMPRNGHLACHDVGTGCRYLDTDSADVIFDESSGVLELFLSKAWLPSQDVAGPAFHTNSPGSENALIHTQIVNAATSERYRNLTLLGNGALGISPASYAGFTWSLVHSRDANASRRASGTQGRIDSLYYRHDLGAAHYVQSGRMDQRNLSSAQGGSFGFVLLPMHRFDGARVGTSQAYRNEANATQGSPLTVLLTREARVDVYRGNELLGSAYFPAGVQSFDTRYFPEGSYLVSLRIFEGDTLVRTESAPFTKVGGDGAGQGTQWFVQAGRAVDRQRDIGAPDNVRSSRLTMQSGVRTSVSAGLTITSGMAWSSQAFYNETQAGWQHAFAAGRLVTSAAVLLGSDGARGNTQSISFANGVGLTLYRYQMRDASCRRGTSGVSETGASFGCHELVNASLSVPLGPWQAVAGYGENRSYGSRRAARDNGYDDPWLSGRDVQAGVSRTLQTTLSRSFRWRRLMIHARGGAYHRRHAGVALRDTGGFVSVSLSRHRPAAGGRGMSTYSSASTEVRMDDVGRGGGGGVGHGARTDYGVSHAMTWDDTSRRELSLNLNANERGMGTANVRGAVDGRYGDAHVALSRTLFGVGEGGETRSSYVGGYASSLVVARQGVRVGPAMLSGEPPAGVALAVDSTVDAAIDSAIEAAVEDVGDAGLADSEDRASGEIAATLHVDGRSLPVALGSWALAPVGGYRALKGEVSETRHGAVDHTVGLIRGAGQYDDFLTPGRLKIHRVVADRTYTYVGRAVGPDGLAMDNARVLSAVAPPLDAQGTFMIESPRRLTHLYLLIDAQPMRCDIRVAQRQDVVHLTEVSHCTHVAQHALPASLLSQSRVQRLLGEAGSPAGRQVTLRRSDARTY</sequence>
<name>A0A5E4ZZT5_9BURK</name>
<evidence type="ECO:0000259" key="2">
    <source>
        <dbReference type="Pfam" id="PF15976"/>
    </source>
</evidence>
<protein>
    <submittedName>
        <fullName evidence="5">Fimbrial protein</fullName>
    </submittedName>
</protein>
<accession>A0A5E4ZZT5</accession>
<dbReference type="Pfam" id="PF17271">
    <property type="entry name" value="Usher_TcfC"/>
    <property type="match status" value="1"/>
</dbReference>
<feature type="domain" description="Pilus assembly protein C-terminal" evidence="2">
    <location>
        <begin position="878"/>
        <end position="965"/>
    </location>
</feature>
<evidence type="ECO:0000259" key="3">
    <source>
        <dbReference type="Pfam" id="PF16967"/>
    </source>
</evidence>
<feature type="domain" description="TcfC Usher-like barrel" evidence="4">
    <location>
        <begin position="417"/>
        <end position="793"/>
    </location>
</feature>
<gene>
    <name evidence="5" type="ORF">PCA31118_02175</name>
</gene>
<reference evidence="5 6" key="1">
    <citation type="submission" date="2019-08" db="EMBL/GenBank/DDBJ databases">
        <authorList>
            <person name="Peeters C."/>
        </authorList>
    </citation>
    <scope>NUCLEOTIDE SEQUENCE [LARGE SCALE GENOMIC DNA]</scope>
    <source>
        <strain evidence="5 6">LMG 31118</strain>
    </source>
</reference>
<dbReference type="EMBL" id="CABPSQ010000003">
    <property type="protein sequence ID" value="VVE66307.1"/>
    <property type="molecule type" value="Genomic_DNA"/>
</dbReference>
<evidence type="ECO:0000256" key="1">
    <source>
        <dbReference type="ARBA" id="ARBA00022729"/>
    </source>
</evidence>
<evidence type="ECO:0000259" key="4">
    <source>
        <dbReference type="Pfam" id="PF17271"/>
    </source>
</evidence>
<dbReference type="InterPro" id="IPR032636">
    <property type="entry name" value="Pilus_assem_E-set-like_dom"/>
</dbReference>
<feature type="domain" description="Pilus assembly protein E-set like" evidence="3">
    <location>
        <begin position="344"/>
        <end position="409"/>
    </location>
</feature>
<dbReference type="InterPro" id="IPR035224">
    <property type="entry name" value="Usher_TcfC"/>
</dbReference>
<dbReference type="AlphaFoldDB" id="A0A5E4ZZT5"/>
<keyword evidence="1" id="KW-0732">Signal</keyword>
<keyword evidence="6" id="KW-1185">Reference proteome</keyword>
<evidence type="ECO:0000313" key="5">
    <source>
        <dbReference type="EMBL" id="VVE66307.1"/>
    </source>
</evidence>
<organism evidence="5 6">
    <name type="scientific">Pandoraea captiosa</name>
    <dbReference type="NCBI Taxonomy" id="2508302"/>
    <lineage>
        <taxon>Bacteria</taxon>
        <taxon>Pseudomonadati</taxon>
        <taxon>Pseudomonadota</taxon>
        <taxon>Betaproteobacteria</taxon>
        <taxon>Burkholderiales</taxon>
        <taxon>Burkholderiaceae</taxon>
        <taxon>Pandoraea</taxon>
    </lineage>
</organism>
<dbReference type="InterPro" id="IPR031917">
    <property type="entry name" value="Pilus_assem_C"/>
</dbReference>
<evidence type="ECO:0000313" key="6">
    <source>
        <dbReference type="Proteomes" id="UP000414136"/>
    </source>
</evidence>